<feature type="repeat" description="FG-GAP" evidence="15">
    <location>
        <begin position="468"/>
        <end position="530"/>
    </location>
</feature>
<dbReference type="PRINTS" id="PR00453">
    <property type="entry name" value="VWFADOMAIN"/>
</dbReference>
<dbReference type="Pfam" id="PF20806">
    <property type="entry name" value="Integrin_A_Ig_3"/>
    <property type="match status" value="1"/>
</dbReference>
<dbReference type="AlphaFoldDB" id="A0A8C1WD67"/>
<dbReference type="Gene3D" id="2.130.10.130">
    <property type="entry name" value="Integrin alpha, N-terminal"/>
    <property type="match status" value="2"/>
</dbReference>
<dbReference type="InterPro" id="IPR013519">
    <property type="entry name" value="Int_alpha_beta-p"/>
</dbReference>
<dbReference type="PROSITE" id="PS50234">
    <property type="entry name" value="VWFA"/>
    <property type="match status" value="1"/>
</dbReference>
<feature type="domain" description="VWFA" evidence="17">
    <location>
        <begin position="170"/>
        <end position="353"/>
    </location>
</feature>
<feature type="repeat" description="FG-GAP" evidence="15">
    <location>
        <begin position="532"/>
        <end position="590"/>
    </location>
</feature>
<keyword evidence="11" id="KW-0472">Membrane</keyword>
<dbReference type="SMART" id="SM00191">
    <property type="entry name" value="Int_alpha"/>
    <property type="match status" value="5"/>
</dbReference>
<dbReference type="PRINTS" id="PR01185">
    <property type="entry name" value="INTEGRINA"/>
</dbReference>
<keyword evidence="6" id="KW-0677">Repeat</keyword>
<name>A0A8C1WD67_CYPCA</name>
<evidence type="ECO:0000256" key="2">
    <source>
        <dbReference type="ARBA" id="ARBA00008054"/>
    </source>
</evidence>
<accession>A0A8C1WD67</accession>
<dbReference type="Proteomes" id="UP000694700">
    <property type="component" value="Unplaced"/>
</dbReference>
<dbReference type="InterPro" id="IPR002035">
    <property type="entry name" value="VWF_A"/>
</dbReference>
<dbReference type="InterPro" id="IPR013649">
    <property type="entry name" value="Integrin_alpha_Ig-like_1"/>
</dbReference>
<feature type="repeat" description="FG-GAP" evidence="15">
    <location>
        <begin position="594"/>
        <end position="654"/>
    </location>
</feature>
<dbReference type="InterPro" id="IPR032695">
    <property type="entry name" value="Integrin_dom_sf"/>
</dbReference>
<evidence type="ECO:0000256" key="8">
    <source>
        <dbReference type="ARBA" id="ARBA00022889"/>
    </source>
</evidence>
<dbReference type="Gene3D" id="3.40.50.410">
    <property type="entry name" value="von Willebrand factor, type A domain"/>
    <property type="match status" value="1"/>
</dbReference>
<sequence>SKNILTSLNKINLKIVLSDNIQYGFNVGTAGAKIFSGPAVEEFGYTVQQISNDQGKWMLVGSPWSGYPQNRKGDLYKCDISATRKPPCQKLNLADSISIDGVQSINVNMSLGLTLTPIAKPNTLMTCGPLWAQRCGSQYFYPGVCAEVSPQFTLQPAFSPAIQTCGGPMDVAIVLDGSNSIYPWPDVRNFLIKLLENLDIGPDKTRVSIIQYSEDLSFLYPFSSDQNKDKVLSAASGIEQKTGEETNTFEALDNVRQTAFLPENGGRPGATKVLVVVTDGESTDGHKGQEVIERCKRDGIVRFGIAILKQSADIQKFIKEIELIASTPTENYMFNVSSEQALINIAGTLGDRIFNIEGTSQGQEFQLEMSQVGFSAHQTNKKDVIMLGAVGAYGWSGTVVHHTAGKPHIFLKNAFEKTLDDRNHSSLLGYSVTSVSDGSSEFYVAGAPRAVHRGQVIVYSVNSQNQPVIIDSQKGDQIGSYFGSVLCPVDVNADGVTDLLLVGAPMYMSEEKSETGRVYLFTITKVRHLVHQGVLEGPSALENARFGTAITAVPDLNLDNFSDVVVGAPLEGNGQGAIYIYYGDKKTIRKQSSQKILGSKLGSVLRFFGRSLDSRVDMNSDSIPDISVGAAGKAVQLWSRGVAAVTTTVSFNPEKISILSKPCMFGGRMVSCVLAKVCFRSKFRPTVSLGEVDIKYNLTLDADLQSSRATSRAQFDNSERLIQKSVSVSDKESCVDHNVYVQVSFCHLPQASFISKFVSNVFLFAQIPFVKDCGSDDKCSCDLKLTVKAVNVSRRLSFIVTVTNMKENAYNTRVSANFSSNLFYASFTPPKDKTEVKCSSKTGSLDCRVGYPTLTPGQTVTFEINFDFSLNQIEKQAVVNFEVQSDSEEEVTSDNKVSLSIPVQYDAEIILTRSEVKDQVKHSQCELCDSYFKHVFLQVSTGTFPINQARLTVSLPTSTKAGNPLLYVTSVQTAPVSVISHLIDPLKIREKTHTARFTKESFRGTAELDCKAAKCETMTCVLKDLEMKTNYFVNITTRIWNGTFAFVSADFQTVLVAGSSEIQTPQPDLIVVTHKQQQVSSSPSFSKIKFL</sequence>
<dbReference type="PANTHER" id="PTHR23220">
    <property type="entry name" value="INTEGRIN ALPHA"/>
    <property type="match status" value="1"/>
</dbReference>
<evidence type="ECO:0000256" key="16">
    <source>
        <dbReference type="RuleBase" id="RU003762"/>
    </source>
</evidence>
<dbReference type="SMART" id="SM00327">
    <property type="entry name" value="VWA"/>
    <property type="match status" value="1"/>
</dbReference>
<keyword evidence="12" id="KW-1015">Disulfide bond</keyword>
<dbReference type="GO" id="GO:0098609">
    <property type="term" value="P:cell-cell adhesion"/>
    <property type="evidence" value="ECO:0007669"/>
    <property type="project" value="TreeGrafter"/>
</dbReference>
<dbReference type="Gene3D" id="2.60.40.1510">
    <property type="entry name" value="ntegrin, alpha v. Chain A, domain 3"/>
    <property type="match status" value="1"/>
</dbReference>
<dbReference type="InterPro" id="IPR028994">
    <property type="entry name" value="Integrin_alpha_N"/>
</dbReference>
<organism evidence="18 19">
    <name type="scientific">Cyprinus carpio</name>
    <name type="common">Common carp</name>
    <dbReference type="NCBI Taxonomy" id="7962"/>
    <lineage>
        <taxon>Eukaryota</taxon>
        <taxon>Metazoa</taxon>
        <taxon>Chordata</taxon>
        <taxon>Craniata</taxon>
        <taxon>Vertebrata</taxon>
        <taxon>Euteleostomi</taxon>
        <taxon>Actinopterygii</taxon>
        <taxon>Neopterygii</taxon>
        <taxon>Teleostei</taxon>
        <taxon>Ostariophysi</taxon>
        <taxon>Cypriniformes</taxon>
        <taxon>Cyprinidae</taxon>
        <taxon>Cyprininae</taxon>
        <taxon>Cyprinus</taxon>
    </lineage>
</organism>
<dbReference type="Gene3D" id="2.60.40.1460">
    <property type="entry name" value="Integrin domains. Chain A, domain 2"/>
    <property type="match status" value="1"/>
</dbReference>
<dbReference type="PANTHER" id="PTHR23220:SF23">
    <property type="entry name" value="INTEGRIN ALPHA-2"/>
    <property type="match status" value="1"/>
</dbReference>
<dbReference type="Pfam" id="PF08441">
    <property type="entry name" value="Integrin_A_Ig_1"/>
    <property type="match status" value="1"/>
</dbReference>
<dbReference type="GO" id="GO:0033627">
    <property type="term" value="P:cell adhesion mediated by integrin"/>
    <property type="evidence" value="ECO:0007669"/>
    <property type="project" value="TreeGrafter"/>
</dbReference>
<evidence type="ECO:0000256" key="3">
    <source>
        <dbReference type="ARBA" id="ARBA00022692"/>
    </source>
</evidence>
<evidence type="ECO:0000256" key="14">
    <source>
        <dbReference type="ARBA" id="ARBA00023180"/>
    </source>
</evidence>
<dbReference type="FunFam" id="3.40.50.410:FF:000012">
    <property type="entry name" value="Integrin, alpha 10"/>
    <property type="match status" value="1"/>
</dbReference>
<dbReference type="Pfam" id="PF00092">
    <property type="entry name" value="VWA"/>
    <property type="match status" value="1"/>
</dbReference>
<dbReference type="SUPFAM" id="SSF53300">
    <property type="entry name" value="vWA-like"/>
    <property type="match status" value="1"/>
</dbReference>
<dbReference type="GO" id="GO:0046872">
    <property type="term" value="F:metal ion binding"/>
    <property type="evidence" value="ECO:0007669"/>
    <property type="project" value="UniProtKB-KW"/>
</dbReference>
<keyword evidence="8 16" id="KW-0130">Cell adhesion</keyword>
<reference evidence="18" key="1">
    <citation type="submission" date="2025-08" db="UniProtKB">
        <authorList>
            <consortium name="Ensembl"/>
        </authorList>
    </citation>
    <scope>IDENTIFICATION</scope>
</reference>
<dbReference type="GO" id="GO:0007229">
    <property type="term" value="P:integrin-mediated signaling pathway"/>
    <property type="evidence" value="ECO:0007669"/>
    <property type="project" value="UniProtKB-KW"/>
</dbReference>
<dbReference type="Pfam" id="PF01839">
    <property type="entry name" value="FG-GAP"/>
    <property type="match status" value="2"/>
</dbReference>
<dbReference type="InterPro" id="IPR048286">
    <property type="entry name" value="Integrin_alpha_Ig-like_3"/>
</dbReference>
<evidence type="ECO:0000256" key="7">
    <source>
        <dbReference type="ARBA" id="ARBA00022837"/>
    </source>
</evidence>
<evidence type="ECO:0000256" key="4">
    <source>
        <dbReference type="ARBA" id="ARBA00022723"/>
    </source>
</evidence>
<proteinExistence type="inferred from homology"/>
<keyword evidence="7" id="KW-0106">Calcium</keyword>
<dbReference type="GO" id="GO:0008305">
    <property type="term" value="C:integrin complex"/>
    <property type="evidence" value="ECO:0007669"/>
    <property type="project" value="InterPro"/>
</dbReference>
<dbReference type="InterPro" id="IPR013517">
    <property type="entry name" value="FG-GAP"/>
</dbReference>
<dbReference type="SUPFAM" id="SSF69179">
    <property type="entry name" value="Integrin domains"/>
    <property type="match status" value="3"/>
</dbReference>
<keyword evidence="13 16" id="KW-0675">Receptor</keyword>
<evidence type="ECO:0000313" key="18">
    <source>
        <dbReference type="Ensembl" id="ENSCCRP00015065635.1"/>
    </source>
</evidence>
<evidence type="ECO:0000256" key="15">
    <source>
        <dbReference type="PROSITE-ProRule" id="PRU00803"/>
    </source>
</evidence>
<dbReference type="GO" id="GO:0007160">
    <property type="term" value="P:cell-matrix adhesion"/>
    <property type="evidence" value="ECO:0007669"/>
    <property type="project" value="TreeGrafter"/>
</dbReference>
<evidence type="ECO:0000256" key="11">
    <source>
        <dbReference type="ARBA" id="ARBA00023136"/>
    </source>
</evidence>
<dbReference type="Pfam" id="PF20805">
    <property type="entry name" value="Integrin_A_Ig_2"/>
    <property type="match status" value="1"/>
</dbReference>
<evidence type="ECO:0000256" key="12">
    <source>
        <dbReference type="ARBA" id="ARBA00023157"/>
    </source>
</evidence>
<dbReference type="InterPro" id="IPR048285">
    <property type="entry name" value="Integrin_alpha_Ig-like_2"/>
</dbReference>
<keyword evidence="5" id="KW-0732">Signal</keyword>
<evidence type="ECO:0000256" key="1">
    <source>
        <dbReference type="ARBA" id="ARBA00004479"/>
    </source>
</evidence>
<keyword evidence="4" id="KW-0479">Metal-binding</keyword>
<comment type="similarity">
    <text evidence="2 16">Belongs to the integrin alpha chain family.</text>
</comment>
<dbReference type="InterPro" id="IPR000413">
    <property type="entry name" value="Integrin_alpha"/>
</dbReference>
<evidence type="ECO:0000256" key="13">
    <source>
        <dbReference type="ARBA" id="ARBA00023170"/>
    </source>
</evidence>
<keyword evidence="14" id="KW-0325">Glycoprotein</keyword>
<keyword evidence="3" id="KW-0812">Transmembrane</keyword>
<evidence type="ECO:0000313" key="19">
    <source>
        <dbReference type="Proteomes" id="UP000694700"/>
    </source>
</evidence>
<keyword evidence="10 16" id="KW-0401">Integrin</keyword>
<dbReference type="Ensembl" id="ENSCCRT00015067794.1">
    <property type="protein sequence ID" value="ENSCCRP00015065635.1"/>
    <property type="gene ID" value="ENSCCRG00015026278.1"/>
</dbReference>
<evidence type="ECO:0000259" key="17">
    <source>
        <dbReference type="PROSITE" id="PS50234"/>
    </source>
</evidence>
<feature type="repeat" description="FG-GAP" evidence="15">
    <location>
        <begin position="29"/>
        <end position="87"/>
    </location>
</feature>
<comment type="subcellular location">
    <subcellularLocation>
        <location evidence="1 16">Membrane</location>
        <topology evidence="1 16">Single-pass type I membrane protein</topology>
    </subcellularLocation>
</comment>
<dbReference type="Gene3D" id="2.60.40.1530">
    <property type="entry name" value="ntegrin, alpha v. Chain A, domain 4"/>
    <property type="match status" value="1"/>
</dbReference>
<evidence type="ECO:0000256" key="9">
    <source>
        <dbReference type="ARBA" id="ARBA00022989"/>
    </source>
</evidence>
<evidence type="ECO:0000256" key="5">
    <source>
        <dbReference type="ARBA" id="ARBA00022729"/>
    </source>
</evidence>
<dbReference type="GO" id="GO:0009897">
    <property type="term" value="C:external side of plasma membrane"/>
    <property type="evidence" value="ECO:0007669"/>
    <property type="project" value="TreeGrafter"/>
</dbReference>
<evidence type="ECO:0000256" key="6">
    <source>
        <dbReference type="ARBA" id="ARBA00022737"/>
    </source>
</evidence>
<dbReference type="PROSITE" id="PS51470">
    <property type="entry name" value="FG_GAP"/>
    <property type="match status" value="4"/>
</dbReference>
<dbReference type="SUPFAM" id="SSF69318">
    <property type="entry name" value="Integrin alpha N-terminal domain"/>
    <property type="match status" value="1"/>
</dbReference>
<evidence type="ECO:0000256" key="10">
    <source>
        <dbReference type="ARBA" id="ARBA00023037"/>
    </source>
</evidence>
<keyword evidence="9" id="KW-1133">Transmembrane helix</keyword>
<dbReference type="InterPro" id="IPR036465">
    <property type="entry name" value="vWFA_dom_sf"/>
</dbReference>
<dbReference type="GO" id="GO:0005178">
    <property type="term" value="F:integrin binding"/>
    <property type="evidence" value="ECO:0007669"/>
    <property type="project" value="TreeGrafter"/>
</dbReference>
<protein>
    <submittedName>
        <fullName evidence="18">Integrin subunit alpha 2</fullName>
    </submittedName>
</protein>